<dbReference type="InterPro" id="IPR029063">
    <property type="entry name" value="SAM-dependent_MTases_sf"/>
</dbReference>
<sequence length="269" mass="29996">MVSKLSSSSDPIDRYIFEHSIRLTDEQNEIIQYTSTLPGRLPHMLGSVDEAQFFQLIIQSMECKRCIEIGTFTGYTALAIASVLPSDGHLFTCDIDDQYIRKDIWKKTGVDEKITVKLGPAVDSLKTLLEENGPGSFDFIFIDADKVNYLEYYQLAVELVRVNGLIAIDNTLWGGKVIDETNTIADSVTSCEKHNIITTSTRQYESSSPVILPGAISAPGFNTSAGTIDDDSIVITLHVNISLWKYTTNTVVVRTNEVRCSFNIKRIRI</sequence>
<dbReference type="GO" id="GO:0008171">
    <property type="term" value="F:O-methyltransferase activity"/>
    <property type="evidence" value="ECO:0007669"/>
    <property type="project" value="InterPro"/>
</dbReference>
<comment type="caution">
    <text evidence="5">The sequence shown here is derived from an EMBL/GenBank/DDBJ whole genome shotgun (WGS) entry which is preliminary data.</text>
</comment>
<evidence type="ECO:0000256" key="1">
    <source>
        <dbReference type="ARBA" id="ARBA00022603"/>
    </source>
</evidence>
<dbReference type="SUPFAM" id="SSF53335">
    <property type="entry name" value="S-adenosyl-L-methionine-dependent methyltransferases"/>
    <property type="match status" value="1"/>
</dbReference>
<gene>
    <name evidence="5" type="ORF">EDS130_LOCUS31865</name>
</gene>
<dbReference type="EMBL" id="CAJNOJ010000238">
    <property type="protein sequence ID" value="CAF1324813.1"/>
    <property type="molecule type" value="Genomic_DNA"/>
</dbReference>
<organism evidence="5 6">
    <name type="scientific">Adineta ricciae</name>
    <name type="common">Rotifer</name>
    <dbReference type="NCBI Taxonomy" id="249248"/>
    <lineage>
        <taxon>Eukaryota</taxon>
        <taxon>Metazoa</taxon>
        <taxon>Spiralia</taxon>
        <taxon>Gnathifera</taxon>
        <taxon>Rotifera</taxon>
        <taxon>Eurotatoria</taxon>
        <taxon>Bdelloidea</taxon>
        <taxon>Adinetida</taxon>
        <taxon>Adinetidae</taxon>
        <taxon>Adineta</taxon>
    </lineage>
</organism>
<dbReference type="GO" id="GO:0032259">
    <property type="term" value="P:methylation"/>
    <property type="evidence" value="ECO:0007669"/>
    <property type="project" value="UniProtKB-KW"/>
</dbReference>
<dbReference type="AlphaFoldDB" id="A0A815FKS2"/>
<accession>A0A815FKS2</accession>
<dbReference type="Proteomes" id="UP000663852">
    <property type="component" value="Unassembled WGS sequence"/>
</dbReference>
<dbReference type="PROSITE" id="PS51682">
    <property type="entry name" value="SAM_OMT_I"/>
    <property type="match status" value="1"/>
</dbReference>
<name>A0A815FKS2_ADIRI</name>
<keyword evidence="2" id="KW-0808">Transferase</keyword>
<evidence type="ECO:0000256" key="4">
    <source>
        <dbReference type="ARBA" id="ARBA00023453"/>
    </source>
</evidence>
<dbReference type="OrthoDB" id="10251242at2759"/>
<keyword evidence="1" id="KW-0489">Methyltransferase</keyword>
<dbReference type="GO" id="GO:0008757">
    <property type="term" value="F:S-adenosylmethionine-dependent methyltransferase activity"/>
    <property type="evidence" value="ECO:0007669"/>
    <property type="project" value="TreeGrafter"/>
</dbReference>
<evidence type="ECO:0008006" key="7">
    <source>
        <dbReference type="Google" id="ProtNLM"/>
    </source>
</evidence>
<dbReference type="Pfam" id="PF01596">
    <property type="entry name" value="Methyltransf_3"/>
    <property type="match status" value="1"/>
</dbReference>
<dbReference type="CDD" id="cd02440">
    <property type="entry name" value="AdoMet_MTases"/>
    <property type="match status" value="1"/>
</dbReference>
<dbReference type="PANTHER" id="PTHR10509">
    <property type="entry name" value="O-METHYLTRANSFERASE-RELATED"/>
    <property type="match status" value="1"/>
</dbReference>
<evidence type="ECO:0000256" key="2">
    <source>
        <dbReference type="ARBA" id="ARBA00022679"/>
    </source>
</evidence>
<evidence type="ECO:0000313" key="6">
    <source>
        <dbReference type="Proteomes" id="UP000663852"/>
    </source>
</evidence>
<evidence type="ECO:0000313" key="5">
    <source>
        <dbReference type="EMBL" id="CAF1324813.1"/>
    </source>
</evidence>
<dbReference type="InterPro" id="IPR002935">
    <property type="entry name" value="SAM_O-MeTrfase"/>
</dbReference>
<protein>
    <recommendedName>
        <fullName evidence="7">Caffeoyl-CoA O-methyltransferase</fullName>
    </recommendedName>
</protein>
<comment type="similarity">
    <text evidence="4">Belongs to the class I-like SAM-binding methyltransferase superfamily. Cation-dependent O-methyltransferase family.</text>
</comment>
<dbReference type="PANTHER" id="PTHR10509:SF14">
    <property type="entry name" value="CAFFEOYL-COA O-METHYLTRANSFERASE 3-RELATED"/>
    <property type="match status" value="1"/>
</dbReference>
<keyword evidence="3" id="KW-0949">S-adenosyl-L-methionine</keyword>
<dbReference type="InterPro" id="IPR050362">
    <property type="entry name" value="Cation-dep_OMT"/>
</dbReference>
<proteinExistence type="inferred from homology"/>
<evidence type="ECO:0000256" key="3">
    <source>
        <dbReference type="ARBA" id="ARBA00022691"/>
    </source>
</evidence>
<reference evidence="5" key="1">
    <citation type="submission" date="2021-02" db="EMBL/GenBank/DDBJ databases">
        <authorList>
            <person name="Nowell W R."/>
        </authorList>
    </citation>
    <scope>NUCLEOTIDE SEQUENCE</scope>
</reference>
<dbReference type="Gene3D" id="3.40.50.150">
    <property type="entry name" value="Vaccinia Virus protein VP39"/>
    <property type="match status" value="1"/>
</dbReference>